<organism evidence="3 4">
    <name type="scientific">Herbiconiux daphne</name>
    <dbReference type="NCBI Taxonomy" id="2970914"/>
    <lineage>
        <taxon>Bacteria</taxon>
        <taxon>Bacillati</taxon>
        <taxon>Actinomycetota</taxon>
        <taxon>Actinomycetes</taxon>
        <taxon>Micrococcales</taxon>
        <taxon>Microbacteriaceae</taxon>
        <taxon>Herbiconiux</taxon>
    </lineage>
</organism>
<proteinExistence type="predicted"/>
<dbReference type="RefSeq" id="WP_259543047.1">
    <property type="nucleotide sequence ID" value="NZ_JANLCJ010000225.1"/>
</dbReference>
<name>A0ABT2HA89_9MICO</name>
<protein>
    <recommendedName>
        <fullName evidence="5">Trimeric autotransporter adhesin YadA-like C-terminal membrane anchor domain-containing protein</fullName>
    </recommendedName>
</protein>
<evidence type="ECO:0000256" key="1">
    <source>
        <dbReference type="SAM" id="Coils"/>
    </source>
</evidence>
<evidence type="ECO:0000313" key="3">
    <source>
        <dbReference type="EMBL" id="MCS5736852.1"/>
    </source>
</evidence>
<dbReference type="EMBL" id="JANLCJ010000225">
    <property type="protein sequence ID" value="MCS5736852.1"/>
    <property type="molecule type" value="Genomic_DNA"/>
</dbReference>
<feature type="coiled-coil region" evidence="1">
    <location>
        <begin position="177"/>
        <end position="204"/>
    </location>
</feature>
<evidence type="ECO:0000313" key="4">
    <source>
        <dbReference type="Proteomes" id="UP001165586"/>
    </source>
</evidence>
<dbReference type="Proteomes" id="UP001165586">
    <property type="component" value="Unassembled WGS sequence"/>
</dbReference>
<sequence length="285" mass="30357">QADVDKSVKVETDRATAAEKGLDGRVTKTESGITQLAGEVAQKVSTSDFKADQTRQDTALNNEVTRAKAAETAVDTKVMAVKGDVVKAQSAADGAQKSADTNSKLIAKKVDQSKYDSEQAAQDKEINDRVKTSVFTADQQRQDKALATGLSQKVDTTTFTQRSAVVDGKIASHETRITSNTKQLANHEQRITKLEQNGQRISKNERDIKEVRKQVKAVGAMASASANLHYNRAENGYAVAVGEYDGSTAIAGGLQFNTSANTAVTVQASYDGEAAGASVAFHGSW</sequence>
<feature type="region of interest" description="Disordered" evidence="2">
    <location>
        <begin position="1"/>
        <end position="23"/>
    </location>
</feature>
<reference evidence="3" key="1">
    <citation type="submission" date="2022-08" db="EMBL/GenBank/DDBJ databases">
        <authorList>
            <person name="Deng Y."/>
            <person name="Han X.-F."/>
            <person name="Zhang Y.-Q."/>
        </authorList>
    </citation>
    <scope>NUCLEOTIDE SEQUENCE</scope>
    <source>
        <strain evidence="3">CPCC 203386</strain>
    </source>
</reference>
<dbReference type="Gene3D" id="3.30.1300.30">
    <property type="entry name" value="GSPII I/J protein-like"/>
    <property type="match status" value="1"/>
</dbReference>
<feature type="non-terminal residue" evidence="3">
    <location>
        <position position="1"/>
    </location>
</feature>
<dbReference type="InterPro" id="IPR045584">
    <property type="entry name" value="Pilin-like"/>
</dbReference>
<keyword evidence="4" id="KW-1185">Reference proteome</keyword>
<evidence type="ECO:0008006" key="5">
    <source>
        <dbReference type="Google" id="ProtNLM"/>
    </source>
</evidence>
<evidence type="ECO:0000256" key="2">
    <source>
        <dbReference type="SAM" id="MobiDB-lite"/>
    </source>
</evidence>
<dbReference type="SUPFAM" id="SSF54523">
    <property type="entry name" value="Pili subunits"/>
    <property type="match status" value="1"/>
</dbReference>
<keyword evidence="1" id="KW-0175">Coiled coil</keyword>
<accession>A0ABT2HA89</accession>
<comment type="caution">
    <text evidence="3">The sequence shown here is derived from an EMBL/GenBank/DDBJ whole genome shotgun (WGS) entry which is preliminary data.</text>
</comment>
<gene>
    <name evidence="3" type="ORF">N1032_24275</name>
</gene>